<name>A0A6A6SJL7_9PLEO</name>
<dbReference type="AlphaFoldDB" id="A0A6A6SJL7"/>
<accession>A0A6A6SJL7</accession>
<gene>
    <name evidence="1" type="ORF">K491DRAFT_271382</name>
</gene>
<protein>
    <submittedName>
        <fullName evidence="1">Uncharacterized protein</fullName>
    </submittedName>
</protein>
<organism evidence="1 2">
    <name type="scientific">Lophiostoma macrostomum CBS 122681</name>
    <dbReference type="NCBI Taxonomy" id="1314788"/>
    <lineage>
        <taxon>Eukaryota</taxon>
        <taxon>Fungi</taxon>
        <taxon>Dikarya</taxon>
        <taxon>Ascomycota</taxon>
        <taxon>Pezizomycotina</taxon>
        <taxon>Dothideomycetes</taxon>
        <taxon>Pleosporomycetidae</taxon>
        <taxon>Pleosporales</taxon>
        <taxon>Lophiostomataceae</taxon>
        <taxon>Lophiostoma</taxon>
    </lineage>
</organism>
<keyword evidence="2" id="KW-1185">Reference proteome</keyword>
<dbReference type="PROSITE" id="PS51257">
    <property type="entry name" value="PROKAR_LIPOPROTEIN"/>
    <property type="match status" value="1"/>
</dbReference>
<reference evidence="1" key="1">
    <citation type="journal article" date="2020" name="Stud. Mycol.">
        <title>101 Dothideomycetes genomes: a test case for predicting lifestyles and emergence of pathogens.</title>
        <authorList>
            <person name="Haridas S."/>
            <person name="Albert R."/>
            <person name="Binder M."/>
            <person name="Bloem J."/>
            <person name="Labutti K."/>
            <person name="Salamov A."/>
            <person name="Andreopoulos B."/>
            <person name="Baker S."/>
            <person name="Barry K."/>
            <person name="Bills G."/>
            <person name="Bluhm B."/>
            <person name="Cannon C."/>
            <person name="Castanera R."/>
            <person name="Culley D."/>
            <person name="Daum C."/>
            <person name="Ezra D."/>
            <person name="Gonzalez J."/>
            <person name="Henrissat B."/>
            <person name="Kuo A."/>
            <person name="Liang C."/>
            <person name="Lipzen A."/>
            <person name="Lutzoni F."/>
            <person name="Magnuson J."/>
            <person name="Mondo S."/>
            <person name="Nolan M."/>
            <person name="Ohm R."/>
            <person name="Pangilinan J."/>
            <person name="Park H.-J."/>
            <person name="Ramirez L."/>
            <person name="Alfaro M."/>
            <person name="Sun H."/>
            <person name="Tritt A."/>
            <person name="Yoshinaga Y."/>
            <person name="Zwiers L.-H."/>
            <person name="Turgeon B."/>
            <person name="Goodwin S."/>
            <person name="Spatafora J."/>
            <person name="Crous P."/>
            <person name="Grigoriev I."/>
        </authorList>
    </citation>
    <scope>NUCLEOTIDE SEQUENCE</scope>
    <source>
        <strain evidence="1">CBS 122681</strain>
    </source>
</reference>
<proteinExistence type="predicted"/>
<dbReference type="EMBL" id="MU004569">
    <property type="protein sequence ID" value="KAF2647939.1"/>
    <property type="molecule type" value="Genomic_DNA"/>
</dbReference>
<evidence type="ECO:0000313" key="2">
    <source>
        <dbReference type="Proteomes" id="UP000799324"/>
    </source>
</evidence>
<sequence length="104" mass="11618">MLPAARAITYDLSYVFTYPLAVSCVSCRRVPVAACLCLTRYLNYSRRTKPPRLNGFATSLTGTVSASLPQFLQFVKRAVDLELRPCTLFFPKTFVWRLSSACAA</sequence>
<evidence type="ECO:0000313" key="1">
    <source>
        <dbReference type="EMBL" id="KAF2647939.1"/>
    </source>
</evidence>
<dbReference type="Proteomes" id="UP000799324">
    <property type="component" value="Unassembled WGS sequence"/>
</dbReference>